<feature type="domain" description="Xylose isomerase-like TIM barrel" evidence="1">
    <location>
        <begin position="37"/>
        <end position="239"/>
    </location>
</feature>
<evidence type="ECO:0000313" key="3">
    <source>
        <dbReference type="Proteomes" id="UP000272051"/>
    </source>
</evidence>
<dbReference type="GO" id="GO:0006281">
    <property type="term" value="P:DNA repair"/>
    <property type="evidence" value="ECO:0007669"/>
    <property type="project" value="InterPro"/>
</dbReference>
<dbReference type="InterPro" id="IPR036237">
    <property type="entry name" value="Xyl_isomerase-like_sf"/>
</dbReference>
<dbReference type="Proteomes" id="UP000272051">
    <property type="component" value="Unassembled WGS sequence"/>
</dbReference>
<dbReference type="SMART" id="SM00518">
    <property type="entry name" value="AP2Ec"/>
    <property type="match status" value="1"/>
</dbReference>
<reference evidence="2 3" key="1">
    <citation type="submission" date="2018-06" db="EMBL/GenBank/DDBJ databases">
        <title>Extensive metabolic versatility and redundancy in microbially diverse, dynamic hydrothermal sediments.</title>
        <authorList>
            <person name="Dombrowski N."/>
            <person name="Teske A."/>
            <person name="Baker B.J."/>
        </authorList>
    </citation>
    <scope>NUCLEOTIDE SEQUENCE [LARGE SCALE GENOMIC DNA]</scope>
    <source>
        <strain evidence="2">B34_G17</strain>
    </source>
</reference>
<comment type="caution">
    <text evidence="2">The sequence shown here is derived from an EMBL/GenBank/DDBJ whole genome shotgun (WGS) entry which is preliminary data.</text>
</comment>
<name>A0A497ETK9_9CREN</name>
<dbReference type="InterPro" id="IPR050312">
    <property type="entry name" value="IolE/XylAMocC-like"/>
</dbReference>
<sequence>MMIGVSNLGILDKPFKFIEKLIEKLDKISVLEIVDDLPHKLNDKRIAYLKELSSTHNLKLVVHAPFNNINACAVNPSIRRASIKELLKCFDRAKKLESELVVVHLGLDSPISLFKPGFSWSICLNSARELLELASQRGVQIAFENLTKNTGMLKNVEEVRKLIENIDDVKLSFDIGHANLVGQVRDFLENFIDFMIHAHLHDNDGIQDLHLPVGEGTIDWNYALPKLRKIKGPLVIEPLNFQGALKSFKNLSSMLDNLVNR</sequence>
<dbReference type="PANTHER" id="PTHR12110">
    <property type="entry name" value="HYDROXYPYRUVATE ISOMERASE"/>
    <property type="match status" value="1"/>
</dbReference>
<evidence type="ECO:0000313" key="2">
    <source>
        <dbReference type="EMBL" id="RLE50261.1"/>
    </source>
</evidence>
<dbReference type="AlphaFoldDB" id="A0A497ETK9"/>
<gene>
    <name evidence="2" type="ORF">DRJ33_07545</name>
</gene>
<evidence type="ECO:0000259" key="1">
    <source>
        <dbReference type="Pfam" id="PF01261"/>
    </source>
</evidence>
<dbReference type="EMBL" id="QMQX01000176">
    <property type="protein sequence ID" value="RLE50261.1"/>
    <property type="molecule type" value="Genomic_DNA"/>
</dbReference>
<accession>A0A497ETK9</accession>
<dbReference type="Pfam" id="PF01261">
    <property type="entry name" value="AP_endonuc_2"/>
    <property type="match status" value="1"/>
</dbReference>
<dbReference type="Gene3D" id="3.20.20.150">
    <property type="entry name" value="Divalent-metal-dependent TIM barrel enzymes"/>
    <property type="match status" value="1"/>
</dbReference>
<dbReference type="GO" id="GO:0008270">
    <property type="term" value="F:zinc ion binding"/>
    <property type="evidence" value="ECO:0007669"/>
    <property type="project" value="InterPro"/>
</dbReference>
<dbReference type="InterPro" id="IPR001719">
    <property type="entry name" value="AP_endonuc_2"/>
</dbReference>
<proteinExistence type="predicted"/>
<dbReference type="PANTHER" id="PTHR12110:SF21">
    <property type="entry name" value="XYLOSE ISOMERASE-LIKE TIM BARREL DOMAIN-CONTAINING PROTEIN"/>
    <property type="match status" value="1"/>
</dbReference>
<organism evidence="2 3">
    <name type="scientific">Thermoproteota archaeon</name>
    <dbReference type="NCBI Taxonomy" id="2056631"/>
    <lineage>
        <taxon>Archaea</taxon>
        <taxon>Thermoproteota</taxon>
    </lineage>
</organism>
<protein>
    <recommendedName>
        <fullName evidence="1">Xylose isomerase-like TIM barrel domain-containing protein</fullName>
    </recommendedName>
</protein>
<dbReference type="GO" id="GO:0003677">
    <property type="term" value="F:DNA binding"/>
    <property type="evidence" value="ECO:0007669"/>
    <property type="project" value="InterPro"/>
</dbReference>
<dbReference type="SUPFAM" id="SSF51658">
    <property type="entry name" value="Xylose isomerase-like"/>
    <property type="match status" value="1"/>
</dbReference>
<dbReference type="InterPro" id="IPR013022">
    <property type="entry name" value="Xyl_isomerase-like_TIM-brl"/>
</dbReference>